<organism evidence="2 3">
    <name type="scientific">Trypanosoma conorhini</name>
    <dbReference type="NCBI Taxonomy" id="83891"/>
    <lineage>
        <taxon>Eukaryota</taxon>
        <taxon>Discoba</taxon>
        <taxon>Euglenozoa</taxon>
        <taxon>Kinetoplastea</taxon>
        <taxon>Metakinetoplastina</taxon>
        <taxon>Trypanosomatida</taxon>
        <taxon>Trypanosomatidae</taxon>
        <taxon>Trypanosoma</taxon>
    </lineage>
</organism>
<proteinExistence type="predicted"/>
<reference evidence="2 3" key="1">
    <citation type="journal article" date="2018" name="BMC Genomics">
        <title>Genomic comparison of Trypanosoma conorhini and Trypanosoma rangeli to Trypanosoma cruzi strains of high and low virulence.</title>
        <authorList>
            <person name="Bradwell K.R."/>
            <person name="Koparde V.N."/>
            <person name="Matveyev A.V."/>
            <person name="Serrano M.G."/>
            <person name="Alves J.M."/>
            <person name="Parikh H."/>
            <person name="Huang B."/>
            <person name="Lee V."/>
            <person name="Espinosa-Alvarez O."/>
            <person name="Ortiz P.A."/>
            <person name="Costa-Martins A.G."/>
            <person name="Teixeira M.M."/>
            <person name="Buck G.A."/>
        </authorList>
    </citation>
    <scope>NUCLEOTIDE SEQUENCE [LARGE SCALE GENOMIC DNA]</scope>
    <source>
        <strain evidence="2 3">025E</strain>
    </source>
</reference>
<feature type="region of interest" description="Disordered" evidence="1">
    <location>
        <begin position="155"/>
        <end position="181"/>
    </location>
</feature>
<feature type="region of interest" description="Disordered" evidence="1">
    <location>
        <begin position="1"/>
        <end position="88"/>
    </location>
</feature>
<keyword evidence="3" id="KW-1185">Reference proteome</keyword>
<dbReference type="OrthoDB" id="248619at2759"/>
<feature type="compositionally biased region" description="Acidic residues" evidence="1">
    <location>
        <begin position="1"/>
        <end position="47"/>
    </location>
</feature>
<evidence type="ECO:0000256" key="1">
    <source>
        <dbReference type="SAM" id="MobiDB-lite"/>
    </source>
</evidence>
<evidence type="ECO:0000313" key="2">
    <source>
        <dbReference type="EMBL" id="RNF26251.1"/>
    </source>
</evidence>
<accession>A0A3R7LK59</accession>
<dbReference type="Proteomes" id="UP000284403">
    <property type="component" value="Unassembled WGS sequence"/>
</dbReference>
<dbReference type="GeneID" id="40315078"/>
<evidence type="ECO:0000313" key="3">
    <source>
        <dbReference type="Proteomes" id="UP000284403"/>
    </source>
</evidence>
<dbReference type="EMBL" id="MKKU01000050">
    <property type="protein sequence ID" value="RNF26251.1"/>
    <property type="molecule type" value="Genomic_DNA"/>
</dbReference>
<comment type="caution">
    <text evidence="2">The sequence shown here is derived from an EMBL/GenBank/DDBJ whole genome shotgun (WGS) entry which is preliminary data.</text>
</comment>
<name>A0A3R7LK59_9TRYP</name>
<dbReference type="RefSeq" id="XP_029231457.1">
    <property type="nucleotide sequence ID" value="XM_029368405.1"/>
</dbReference>
<dbReference type="AlphaFoldDB" id="A0A3R7LK59"/>
<feature type="compositionally biased region" description="Acidic residues" evidence="1">
    <location>
        <begin position="60"/>
        <end position="88"/>
    </location>
</feature>
<protein>
    <submittedName>
        <fullName evidence="2">Uncharacterized protein</fullName>
    </submittedName>
</protein>
<sequence length="236" mass="26004">MDEDTALEETALEETAPEEAALEETALEETALEETALEETAPEEAALEETSPKETAPEETALEETALEETALEETALEEEEDDSSWGADEDPWWCFDVFWCGPLEHLPLPPDFVPPLRLASLRVPDEAAGLTAMYAIPMPTPVAAFGGGGGAGVCGKPRESSRRSSHSFTDTSDALAGGRGAEREARQFLRKLRVQQLLLETHERRSRRMLTQEETAAWKAVAEERPLVFARHGRR</sequence>
<gene>
    <name evidence="2" type="ORF">Tco025E_01467</name>
</gene>